<dbReference type="AlphaFoldDB" id="A0A645I7X0"/>
<name>A0A645I7X0_9ZZZZ</name>
<reference evidence="1" key="1">
    <citation type="submission" date="2019-08" db="EMBL/GenBank/DDBJ databases">
        <authorList>
            <person name="Kucharzyk K."/>
            <person name="Murdoch R.W."/>
            <person name="Higgins S."/>
            <person name="Loffler F."/>
        </authorList>
    </citation>
    <scope>NUCLEOTIDE SEQUENCE</scope>
</reference>
<organism evidence="1">
    <name type="scientific">bioreactor metagenome</name>
    <dbReference type="NCBI Taxonomy" id="1076179"/>
    <lineage>
        <taxon>unclassified sequences</taxon>
        <taxon>metagenomes</taxon>
        <taxon>ecological metagenomes</taxon>
    </lineage>
</organism>
<comment type="caution">
    <text evidence="1">The sequence shown here is derived from an EMBL/GenBank/DDBJ whole genome shotgun (WGS) entry which is preliminary data.</text>
</comment>
<accession>A0A645I7X0</accession>
<evidence type="ECO:0000313" key="1">
    <source>
        <dbReference type="EMBL" id="MPN47447.1"/>
    </source>
</evidence>
<gene>
    <name evidence="1" type="ORF">SDC9_195049</name>
</gene>
<protein>
    <submittedName>
        <fullName evidence="1">Uncharacterized protein</fullName>
    </submittedName>
</protein>
<dbReference type="EMBL" id="VSSQ01108947">
    <property type="protein sequence ID" value="MPN47447.1"/>
    <property type="molecule type" value="Genomic_DNA"/>
</dbReference>
<sequence length="107" mass="11993">MREERRDDLVPFFLLAFVAPVCSDDRGQGKDSVGSAAGLDAEHIEPGNCLKKLSHFVHYLKHTLCRICRLKGMHVEHLGRSGKAFVYLRAVLHRTCALAYVYVAVNP</sequence>
<proteinExistence type="predicted"/>